<accession>A0ABX0XCU4</accession>
<organism evidence="2 3">
    <name type="scientific">Neolewinella antarctica</name>
    <dbReference type="NCBI Taxonomy" id="442734"/>
    <lineage>
        <taxon>Bacteria</taxon>
        <taxon>Pseudomonadati</taxon>
        <taxon>Bacteroidota</taxon>
        <taxon>Saprospiria</taxon>
        <taxon>Saprospirales</taxon>
        <taxon>Lewinellaceae</taxon>
        <taxon>Neolewinella</taxon>
    </lineage>
</organism>
<gene>
    <name evidence="2" type="ORF">GGR27_002253</name>
</gene>
<dbReference type="Gene3D" id="2.40.160.130">
    <property type="entry name" value="Capsule assembly protein Wzi"/>
    <property type="match status" value="1"/>
</dbReference>
<dbReference type="EMBL" id="JAATJH010000003">
    <property type="protein sequence ID" value="NJC26743.1"/>
    <property type="molecule type" value="Genomic_DNA"/>
</dbReference>
<feature type="chain" id="PRO_5045696517" description="Capsule assembly Wzi family protein" evidence="1">
    <location>
        <begin position="21"/>
        <end position="591"/>
    </location>
</feature>
<protein>
    <recommendedName>
        <fullName evidence="4">Capsule assembly Wzi family protein</fullName>
    </recommendedName>
</protein>
<evidence type="ECO:0008006" key="4">
    <source>
        <dbReference type="Google" id="ProtNLM"/>
    </source>
</evidence>
<sequence>MSIRSVVLLLLSCFPLILPAQGSPLPVGDDNYDFVRRLSVRYGYKGFTRPATDLGLQPLNRASLVQLAKTYDKLYGTEMSRVDRYRLQAFYDDNNEWLSLPDLTATPDVDRAAYYQGNDFALFSKDSPLYRRRDPILKLFYPTPANLVEVNTKDFYLRLNPIVDFRYGKQQGDAEDYFFNRRGLTLRAGVDDRIFLHFDLLETQVGLPNYVRQLRDRFGAIPGAGFLKKYTLDLANVTDGNDYLNGQGYVSADITRHVGARLGYGTHFIGDGERSVLLSDFSNNYPFLELNWRIWKFHYRNIFAELTNGPARNTAPGVPLPKKYLAAHYLSIDVGKRLTFGLFEAVVLNREDGFDLAYLNPVILYRTIEQSVGSPDNAMIGFTGRYRSPWSVEFYGQFMLDEFKFDELFIERRGWWANKWAYQVGARYVDAFGLDQLDLVIERNVARPYTYTHRDKSHYTHFALPLAHPLGANFTENLFGIDYRPLPRLNLRARLYLIDQGEGMADRVVGEDLNQPHGLREMDFQNEIGQGINYTNTLITLRAGYEVMPNFWVEGEFLSRNKDSEATARDLETTVVNLGVRWNVARRVEAF</sequence>
<evidence type="ECO:0000256" key="1">
    <source>
        <dbReference type="SAM" id="SignalP"/>
    </source>
</evidence>
<reference evidence="2 3" key="1">
    <citation type="submission" date="2020-03" db="EMBL/GenBank/DDBJ databases">
        <title>Genomic Encyclopedia of Type Strains, Phase IV (KMG-IV): sequencing the most valuable type-strain genomes for metagenomic binning, comparative biology and taxonomic classification.</title>
        <authorList>
            <person name="Goeker M."/>
        </authorList>
    </citation>
    <scope>NUCLEOTIDE SEQUENCE [LARGE SCALE GENOMIC DNA]</scope>
    <source>
        <strain evidence="2 3">DSM 105096</strain>
    </source>
</reference>
<dbReference type="Proteomes" id="UP000770785">
    <property type="component" value="Unassembled WGS sequence"/>
</dbReference>
<dbReference type="InterPro" id="IPR038636">
    <property type="entry name" value="Wzi_sf"/>
</dbReference>
<keyword evidence="3" id="KW-1185">Reference proteome</keyword>
<evidence type="ECO:0000313" key="2">
    <source>
        <dbReference type="EMBL" id="NJC26743.1"/>
    </source>
</evidence>
<name>A0ABX0XCU4_9BACT</name>
<keyword evidence="1" id="KW-0732">Signal</keyword>
<evidence type="ECO:0000313" key="3">
    <source>
        <dbReference type="Proteomes" id="UP000770785"/>
    </source>
</evidence>
<comment type="caution">
    <text evidence="2">The sequence shown here is derived from an EMBL/GenBank/DDBJ whole genome shotgun (WGS) entry which is preliminary data.</text>
</comment>
<dbReference type="RefSeq" id="WP_168037507.1">
    <property type="nucleotide sequence ID" value="NZ_JAATJH010000003.1"/>
</dbReference>
<feature type="signal peptide" evidence="1">
    <location>
        <begin position="1"/>
        <end position="20"/>
    </location>
</feature>
<proteinExistence type="predicted"/>